<dbReference type="GO" id="GO:0004503">
    <property type="term" value="F:tyrosinase activity"/>
    <property type="evidence" value="ECO:0007669"/>
    <property type="project" value="UniProtKB-EC"/>
</dbReference>
<dbReference type="Proteomes" id="UP000078113">
    <property type="component" value="Unassembled WGS sequence"/>
</dbReference>
<comment type="caution">
    <text evidence="9">The sequence shown here is derived from an EMBL/GenBank/DDBJ whole genome shotgun (WGS) entry which is preliminary data.</text>
</comment>
<dbReference type="SUPFAM" id="SSF48056">
    <property type="entry name" value="Di-copper centre-containing domain"/>
    <property type="match status" value="1"/>
</dbReference>
<dbReference type="Gene3D" id="1.10.1280.10">
    <property type="entry name" value="Di-copper center containing domain from catechol oxidase"/>
    <property type="match status" value="1"/>
</dbReference>
<sequence length="524" mass="58435">MEPTFVKRKNIRSLSPQEKDDLIRAFDAIQKLDPRDPNSFFTIAGYHGEPFRGAGYANPAWWGGYCNHGNVLFPTWHRGYCLLLEKALQRQVPSTALHYWDETEAESLEKGIPSIFTDKSYKYNDTGDTIPNPLFSYKFQTKITDMIDPIPDYNYSKAAGDETVRYPFSSLVGTPQDRINTLDHNSKMGIQGDPASTKMLNDNVTTWLTKSSFFNNDGERIPAGIHDKYVHCLNAPNYTVFSNTTSAVRWNDDHKGENGFQTVVPLESPHNSMHLALGGFTIDHHSSGQILGANGDMGENDTASFDPIFYFHHSFIDLLFWRWQKKHNQTESLEVIDAYPGTNSVDSQGPTPGVASGTWLTLDSPLEPFKNPHDPSKTMISRDVVDIAKLGYSYDFTEPIQAGKPHGPSPILTVGGINRAAIGGSFVISAWAKLESGKKVLVGTEAVLSRWRVANCQNCQTHLEVRTHIPLEGWTKEEAEEAEEAKGFEIVLHTRNQQASRAPKGGLGQVAPKPRYTLHTAHLD</sequence>
<dbReference type="PANTHER" id="PTHR11474:SF76">
    <property type="entry name" value="SHKT DOMAIN-CONTAINING PROTEIN"/>
    <property type="match status" value="1"/>
</dbReference>
<evidence type="ECO:0000313" key="9">
    <source>
        <dbReference type="EMBL" id="KAE8269672.1"/>
    </source>
</evidence>
<dbReference type="GO" id="GO:0042438">
    <property type="term" value="P:melanin biosynthetic process"/>
    <property type="evidence" value="ECO:0007669"/>
    <property type="project" value="UniProtKB-KW"/>
</dbReference>
<evidence type="ECO:0000256" key="3">
    <source>
        <dbReference type="ARBA" id="ARBA00022723"/>
    </source>
</evidence>
<dbReference type="InterPro" id="IPR002227">
    <property type="entry name" value="Tyrosinase_Cu-bd"/>
</dbReference>
<keyword evidence="3" id="KW-0479">Metal-binding</keyword>
<feature type="domain" description="Tyrosinase copper-binding" evidence="8">
    <location>
        <begin position="306"/>
        <end position="317"/>
    </location>
</feature>
<comment type="catalytic activity">
    <reaction evidence="6">
        <text>2 L-dopa + O2 = 2 L-dopaquinone + 2 H2O</text>
        <dbReference type="Rhea" id="RHEA:34287"/>
        <dbReference type="ChEBI" id="CHEBI:15377"/>
        <dbReference type="ChEBI" id="CHEBI:15379"/>
        <dbReference type="ChEBI" id="CHEBI:57504"/>
        <dbReference type="ChEBI" id="CHEBI:57924"/>
        <dbReference type="EC" id="1.14.18.1"/>
    </reaction>
</comment>
<evidence type="ECO:0000256" key="5">
    <source>
        <dbReference type="ARBA" id="ARBA00023101"/>
    </source>
</evidence>
<keyword evidence="4" id="KW-0186">Copper</keyword>
<evidence type="ECO:0000256" key="1">
    <source>
        <dbReference type="ARBA" id="ARBA00009928"/>
    </source>
</evidence>
<evidence type="ECO:0000256" key="7">
    <source>
        <dbReference type="ARBA" id="ARBA00048881"/>
    </source>
</evidence>
<dbReference type="PANTHER" id="PTHR11474">
    <property type="entry name" value="TYROSINASE FAMILY MEMBER"/>
    <property type="match status" value="1"/>
</dbReference>
<dbReference type="AlphaFoldDB" id="A0A8X7NB19"/>
<gene>
    <name evidence="9" type="ORF">A4X09_0g2670</name>
</gene>
<reference evidence="9" key="1">
    <citation type="submission" date="2016-04" db="EMBL/GenBank/DDBJ databases">
        <authorList>
            <person name="Nguyen H.D."/>
            <person name="Samba Siva P."/>
            <person name="Cullis J."/>
            <person name="Levesque C.A."/>
            <person name="Hambleton S."/>
        </authorList>
    </citation>
    <scope>NUCLEOTIDE SEQUENCE</scope>
    <source>
        <strain evidence="9">DAOMC 236422</strain>
    </source>
</reference>
<accession>A0A8X7NB19</accession>
<protein>
    <recommendedName>
        <fullName evidence="2">tyrosinase</fullName>
        <ecNumber evidence="2">1.14.18.1</ecNumber>
    </recommendedName>
</protein>
<evidence type="ECO:0000256" key="4">
    <source>
        <dbReference type="ARBA" id="ARBA00023008"/>
    </source>
</evidence>
<dbReference type="Pfam" id="PF00264">
    <property type="entry name" value="Tyrosinase"/>
    <property type="match status" value="1"/>
</dbReference>
<evidence type="ECO:0000256" key="2">
    <source>
        <dbReference type="ARBA" id="ARBA00011906"/>
    </source>
</evidence>
<dbReference type="PROSITE" id="PS00498">
    <property type="entry name" value="TYROSINASE_2"/>
    <property type="match status" value="1"/>
</dbReference>
<evidence type="ECO:0000259" key="8">
    <source>
        <dbReference type="PROSITE" id="PS00498"/>
    </source>
</evidence>
<keyword evidence="10" id="KW-1185">Reference proteome</keyword>
<dbReference type="InterPro" id="IPR050316">
    <property type="entry name" value="Tyrosinase/Hemocyanin"/>
</dbReference>
<comment type="similarity">
    <text evidence="1">Belongs to the tyrosinase family.</text>
</comment>
<comment type="catalytic activity">
    <reaction evidence="7">
        <text>L-tyrosine + O2 = L-dopaquinone + H2O</text>
        <dbReference type="Rhea" id="RHEA:18117"/>
        <dbReference type="ChEBI" id="CHEBI:15377"/>
        <dbReference type="ChEBI" id="CHEBI:15379"/>
        <dbReference type="ChEBI" id="CHEBI:57924"/>
        <dbReference type="ChEBI" id="CHEBI:58315"/>
        <dbReference type="EC" id="1.14.18.1"/>
    </reaction>
</comment>
<organism evidence="9 10">
    <name type="scientific">Tilletia walkeri</name>
    <dbReference type="NCBI Taxonomy" id="117179"/>
    <lineage>
        <taxon>Eukaryota</taxon>
        <taxon>Fungi</taxon>
        <taxon>Dikarya</taxon>
        <taxon>Basidiomycota</taxon>
        <taxon>Ustilaginomycotina</taxon>
        <taxon>Exobasidiomycetes</taxon>
        <taxon>Tilletiales</taxon>
        <taxon>Tilletiaceae</taxon>
        <taxon>Tilletia</taxon>
    </lineage>
</organism>
<dbReference type="PRINTS" id="PR00092">
    <property type="entry name" value="TYROSINASE"/>
</dbReference>
<dbReference type="EC" id="1.14.18.1" evidence="2"/>
<dbReference type="GO" id="GO:0046872">
    <property type="term" value="F:metal ion binding"/>
    <property type="evidence" value="ECO:0007669"/>
    <property type="project" value="UniProtKB-KW"/>
</dbReference>
<evidence type="ECO:0000256" key="6">
    <source>
        <dbReference type="ARBA" id="ARBA00048233"/>
    </source>
</evidence>
<evidence type="ECO:0000313" key="10">
    <source>
        <dbReference type="Proteomes" id="UP000078113"/>
    </source>
</evidence>
<name>A0A8X7NB19_9BASI</name>
<keyword evidence="5" id="KW-0470">Melanin biosynthesis</keyword>
<reference evidence="9" key="2">
    <citation type="journal article" date="2019" name="IMA Fungus">
        <title>Genome sequencing and comparison of five Tilletia species to identify candidate genes for the detection of regulated species infecting wheat.</title>
        <authorList>
            <person name="Nguyen H.D.T."/>
            <person name="Sultana T."/>
            <person name="Kesanakurti P."/>
            <person name="Hambleton S."/>
        </authorList>
    </citation>
    <scope>NUCLEOTIDE SEQUENCE</scope>
    <source>
        <strain evidence="9">DAOMC 236422</strain>
    </source>
</reference>
<dbReference type="InterPro" id="IPR008922">
    <property type="entry name" value="Di-copper_centre_dom_sf"/>
</dbReference>
<dbReference type="EMBL" id="LWDG02000083">
    <property type="protein sequence ID" value="KAE8269672.1"/>
    <property type="molecule type" value="Genomic_DNA"/>
</dbReference>
<proteinExistence type="inferred from homology"/>